<name>A0A0C9YM96_9AGAR</name>
<proteinExistence type="predicted"/>
<reference evidence="1 2" key="1">
    <citation type="submission" date="2014-04" db="EMBL/GenBank/DDBJ databases">
        <authorList>
            <consortium name="DOE Joint Genome Institute"/>
            <person name="Kuo A."/>
            <person name="Kohler A."/>
            <person name="Nagy L.G."/>
            <person name="Floudas D."/>
            <person name="Copeland A."/>
            <person name="Barry K.W."/>
            <person name="Cichocki N."/>
            <person name="Veneault-Fourrey C."/>
            <person name="LaButti K."/>
            <person name="Lindquist E.A."/>
            <person name="Lipzen A."/>
            <person name="Lundell T."/>
            <person name="Morin E."/>
            <person name="Murat C."/>
            <person name="Sun H."/>
            <person name="Tunlid A."/>
            <person name="Henrissat B."/>
            <person name="Grigoriev I.V."/>
            <person name="Hibbett D.S."/>
            <person name="Martin F."/>
            <person name="Nordberg H.P."/>
            <person name="Cantor M.N."/>
            <person name="Hua S.X."/>
        </authorList>
    </citation>
    <scope>NUCLEOTIDE SEQUENCE [LARGE SCALE GENOMIC DNA]</scope>
    <source>
        <strain evidence="1 2">LaAM-08-1</strain>
    </source>
</reference>
<reference evidence="2" key="2">
    <citation type="submission" date="2015-01" db="EMBL/GenBank/DDBJ databases">
        <title>Evolutionary Origins and Diversification of the Mycorrhizal Mutualists.</title>
        <authorList>
            <consortium name="DOE Joint Genome Institute"/>
            <consortium name="Mycorrhizal Genomics Consortium"/>
            <person name="Kohler A."/>
            <person name="Kuo A."/>
            <person name="Nagy L.G."/>
            <person name="Floudas D."/>
            <person name="Copeland A."/>
            <person name="Barry K.W."/>
            <person name="Cichocki N."/>
            <person name="Veneault-Fourrey C."/>
            <person name="LaButti K."/>
            <person name="Lindquist E.A."/>
            <person name="Lipzen A."/>
            <person name="Lundell T."/>
            <person name="Morin E."/>
            <person name="Murat C."/>
            <person name="Riley R."/>
            <person name="Ohm R."/>
            <person name="Sun H."/>
            <person name="Tunlid A."/>
            <person name="Henrissat B."/>
            <person name="Grigoriev I.V."/>
            <person name="Hibbett D.S."/>
            <person name="Martin F."/>
        </authorList>
    </citation>
    <scope>NUCLEOTIDE SEQUENCE [LARGE SCALE GENOMIC DNA]</scope>
    <source>
        <strain evidence="2">LaAM-08-1</strain>
    </source>
</reference>
<accession>A0A0C9YM96</accession>
<evidence type="ECO:0008006" key="3">
    <source>
        <dbReference type="Google" id="ProtNLM"/>
    </source>
</evidence>
<dbReference type="Proteomes" id="UP000054477">
    <property type="component" value="Unassembled WGS sequence"/>
</dbReference>
<dbReference type="AlphaFoldDB" id="A0A0C9YM96"/>
<dbReference type="HOGENOM" id="CLU_624142_0_0_1"/>
<evidence type="ECO:0000313" key="2">
    <source>
        <dbReference type="Proteomes" id="UP000054477"/>
    </source>
</evidence>
<protein>
    <recommendedName>
        <fullName evidence="3">F-box domain-containing protein</fullName>
    </recommendedName>
</protein>
<gene>
    <name evidence="1" type="ORF">K443DRAFT_671600</name>
</gene>
<evidence type="ECO:0000313" key="1">
    <source>
        <dbReference type="EMBL" id="KIK09103.1"/>
    </source>
</evidence>
<sequence>MIYATDTLPNSSSLSLHPLNFVEQNAAERIPAEILIDIFTYIRPVYKRPRQQNMIETDKSSYQVALARFAHLRLVSRFWNQTITPVIHSEAVIFTLPIEALQKSLKFLDHGAEHIKSLTLVDTFLRPYRPVVKPEILKEARELLAQTLSSKCSSSNIQTMECHGRSHAFIKREWVPKTLPNLTSTTKNLVFRQVSTPTLSHALVSLGCSVQRLEVHSWCSPPESRNGCFHLPTEIPLLQEITLVNGNPPQMEIQKLFSRVGNARESTTVRHDVPLRSLTLKKVYTLGIEGTLTILRTNSIGKNLVSLFLEPPSHEFWPTAYLIAIIKECPFLVKFSYFFPIKKDLFVHLPPTLRHLHLAIISNQFRFSGREDGLIGGAAGFAEAVNARHYSLEKLQISTCHEYRQTTRYPSSRLYGQQSVLQEACDIAGVNLLWSEYAS</sequence>
<dbReference type="OrthoDB" id="2912498at2759"/>
<organism evidence="1 2">
    <name type="scientific">Laccaria amethystina LaAM-08-1</name>
    <dbReference type="NCBI Taxonomy" id="1095629"/>
    <lineage>
        <taxon>Eukaryota</taxon>
        <taxon>Fungi</taxon>
        <taxon>Dikarya</taxon>
        <taxon>Basidiomycota</taxon>
        <taxon>Agaricomycotina</taxon>
        <taxon>Agaricomycetes</taxon>
        <taxon>Agaricomycetidae</taxon>
        <taxon>Agaricales</taxon>
        <taxon>Agaricineae</taxon>
        <taxon>Hydnangiaceae</taxon>
        <taxon>Laccaria</taxon>
    </lineage>
</organism>
<keyword evidence="2" id="KW-1185">Reference proteome</keyword>
<dbReference type="EMBL" id="KN838539">
    <property type="protein sequence ID" value="KIK09103.1"/>
    <property type="molecule type" value="Genomic_DNA"/>
</dbReference>